<dbReference type="Gene3D" id="2.170.150.80">
    <property type="entry name" value="NAC domain"/>
    <property type="match status" value="1"/>
</dbReference>
<reference evidence="7" key="1">
    <citation type="journal article" date="2023" name="Plant Biotechnol. J.">
        <title>Chromosome-level wild Hevea brasiliensis genome provides new tools for genomic-assisted breeding and valuable loci to elevate rubber yield.</title>
        <authorList>
            <person name="Cheng H."/>
            <person name="Song X."/>
            <person name="Hu Y."/>
            <person name="Wu T."/>
            <person name="Yang Q."/>
            <person name="An Z."/>
            <person name="Feng S."/>
            <person name="Deng Z."/>
            <person name="Wu W."/>
            <person name="Zeng X."/>
            <person name="Tu M."/>
            <person name="Wang X."/>
            <person name="Huang H."/>
        </authorList>
    </citation>
    <scope>NUCLEOTIDE SEQUENCE</scope>
    <source>
        <strain evidence="7">MT/VB/25A 57/8</strain>
    </source>
</reference>
<keyword evidence="3" id="KW-0804">Transcription</keyword>
<evidence type="ECO:0000256" key="4">
    <source>
        <dbReference type="ARBA" id="ARBA00023242"/>
    </source>
</evidence>
<feature type="region of interest" description="Disordered" evidence="5">
    <location>
        <begin position="208"/>
        <end position="246"/>
    </location>
</feature>
<dbReference type="InterPro" id="IPR003441">
    <property type="entry name" value="NAC-dom"/>
</dbReference>
<evidence type="ECO:0000313" key="7">
    <source>
        <dbReference type="EMBL" id="KAJ9181360.1"/>
    </source>
</evidence>
<accession>A0ABQ9MQW7</accession>
<dbReference type="SUPFAM" id="SSF101941">
    <property type="entry name" value="NAC domain"/>
    <property type="match status" value="1"/>
</dbReference>
<evidence type="ECO:0000256" key="1">
    <source>
        <dbReference type="ARBA" id="ARBA00023015"/>
    </source>
</evidence>
<dbReference type="PROSITE" id="PS51005">
    <property type="entry name" value="NAC"/>
    <property type="match status" value="1"/>
</dbReference>
<feature type="domain" description="NAC" evidence="6">
    <location>
        <begin position="4"/>
        <end position="167"/>
    </location>
</feature>
<proteinExistence type="predicted"/>
<dbReference type="PANTHER" id="PTHR31744">
    <property type="entry name" value="PROTEIN CUP-SHAPED COTYLEDON 2-RELATED"/>
    <property type="match status" value="1"/>
</dbReference>
<dbReference type="EMBL" id="JARPOI010000005">
    <property type="protein sequence ID" value="KAJ9181360.1"/>
    <property type="molecule type" value="Genomic_DNA"/>
</dbReference>
<dbReference type="PANTHER" id="PTHR31744:SF220">
    <property type="entry name" value="LOW QUALITY PROTEIN: NAC DOMAIN-CONTAINING PROTEIN 90-LIKE"/>
    <property type="match status" value="1"/>
</dbReference>
<dbReference type="InterPro" id="IPR036093">
    <property type="entry name" value="NAC_dom_sf"/>
</dbReference>
<evidence type="ECO:0000256" key="2">
    <source>
        <dbReference type="ARBA" id="ARBA00023125"/>
    </source>
</evidence>
<protein>
    <recommendedName>
        <fullName evidence="6">NAC domain-containing protein</fullName>
    </recommendedName>
</protein>
<keyword evidence="4" id="KW-0539">Nucleus</keyword>
<evidence type="ECO:0000313" key="8">
    <source>
        <dbReference type="Proteomes" id="UP001174677"/>
    </source>
</evidence>
<keyword evidence="1" id="KW-0805">Transcription regulation</keyword>
<keyword evidence="8" id="KW-1185">Reference proteome</keyword>
<comment type="caution">
    <text evidence="7">The sequence shown here is derived from an EMBL/GenBank/DDBJ whole genome shotgun (WGS) entry which is preliminary data.</text>
</comment>
<name>A0ABQ9MQW7_HEVBR</name>
<evidence type="ECO:0000256" key="5">
    <source>
        <dbReference type="SAM" id="MobiDB-lite"/>
    </source>
</evidence>
<evidence type="ECO:0000259" key="6">
    <source>
        <dbReference type="PROSITE" id="PS51005"/>
    </source>
</evidence>
<sequence>MKDLPPGFRFYPTEEELVSFYLHNKLEGRRPELNLVMDRIIPVLDIYEFNPWQLSQYAGDLSGRDPEQWFFFIPRQESEARGGRPNRLTADGYWKATGSPGHVYSNHRSIGVKRTMVFYRGRAPNGRKTDWKMNEYKAIQGESSSSSSTVATLTLRHEFSLCRVYKKSKSLRAFDRRPLGLGVEISEMRAHQPAAIQGDVATASLRNPPMAEISNSPEISSSSEDHAAIPPQTGESSSIPMPIDSQPSWEWDLLDWYYGEQN</sequence>
<feature type="compositionally biased region" description="Low complexity" evidence="5">
    <location>
        <begin position="212"/>
        <end position="222"/>
    </location>
</feature>
<dbReference type="Pfam" id="PF02365">
    <property type="entry name" value="NAM"/>
    <property type="match status" value="1"/>
</dbReference>
<evidence type="ECO:0000256" key="3">
    <source>
        <dbReference type="ARBA" id="ARBA00023163"/>
    </source>
</evidence>
<keyword evidence="2" id="KW-0238">DNA-binding</keyword>
<gene>
    <name evidence="7" type="ORF">P3X46_009498</name>
</gene>
<organism evidence="7 8">
    <name type="scientific">Hevea brasiliensis</name>
    <name type="common">Para rubber tree</name>
    <name type="synonym">Siphonia brasiliensis</name>
    <dbReference type="NCBI Taxonomy" id="3981"/>
    <lineage>
        <taxon>Eukaryota</taxon>
        <taxon>Viridiplantae</taxon>
        <taxon>Streptophyta</taxon>
        <taxon>Embryophyta</taxon>
        <taxon>Tracheophyta</taxon>
        <taxon>Spermatophyta</taxon>
        <taxon>Magnoliopsida</taxon>
        <taxon>eudicotyledons</taxon>
        <taxon>Gunneridae</taxon>
        <taxon>Pentapetalae</taxon>
        <taxon>rosids</taxon>
        <taxon>fabids</taxon>
        <taxon>Malpighiales</taxon>
        <taxon>Euphorbiaceae</taxon>
        <taxon>Crotonoideae</taxon>
        <taxon>Micrandreae</taxon>
        <taxon>Hevea</taxon>
    </lineage>
</organism>
<dbReference type="Proteomes" id="UP001174677">
    <property type="component" value="Chromosome 5"/>
</dbReference>